<feature type="compositionally biased region" description="Gly residues" evidence="1">
    <location>
        <begin position="83"/>
        <end position="96"/>
    </location>
</feature>
<feature type="compositionally biased region" description="Basic and acidic residues" evidence="1">
    <location>
        <begin position="52"/>
        <end position="62"/>
    </location>
</feature>
<dbReference type="Proteomes" id="UP001066276">
    <property type="component" value="Chromosome 2_1"/>
</dbReference>
<name>A0AAV7VU48_PLEWA</name>
<protein>
    <submittedName>
        <fullName evidence="2">Uncharacterized protein</fullName>
    </submittedName>
</protein>
<accession>A0AAV7VU48</accession>
<evidence type="ECO:0000313" key="3">
    <source>
        <dbReference type="Proteomes" id="UP001066276"/>
    </source>
</evidence>
<dbReference type="EMBL" id="JANPWB010000003">
    <property type="protein sequence ID" value="KAJ1203550.1"/>
    <property type="molecule type" value="Genomic_DNA"/>
</dbReference>
<gene>
    <name evidence="2" type="ORF">NDU88_007335</name>
</gene>
<reference evidence="2" key="1">
    <citation type="journal article" date="2022" name="bioRxiv">
        <title>Sequencing and chromosome-scale assembly of the giantPleurodeles waltlgenome.</title>
        <authorList>
            <person name="Brown T."/>
            <person name="Elewa A."/>
            <person name="Iarovenko S."/>
            <person name="Subramanian E."/>
            <person name="Araus A.J."/>
            <person name="Petzold A."/>
            <person name="Susuki M."/>
            <person name="Suzuki K.-i.T."/>
            <person name="Hayashi T."/>
            <person name="Toyoda A."/>
            <person name="Oliveira C."/>
            <person name="Osipova E."/>
            <person name="Leigh N.D."/>
            <person name="Simon A."/>
            <person name="Yun M.H."/>
        </authorList>
    </citation>
    <scope>NUCLEOTIDE SEQUENCE</scope>
    <source>
        <strain evidence="2">20211129_DDA</strain>
        <tissue evidence="2">Liver</tissue>
    </source>
</reference>
<keyword evidence="3" id="KW-1185">Reference proteome</keyword>
<comment type="caution">
    <text evidence="2">The sequence shown here is derived from an EMBL/GenBank/DDBJ whole genome shotgun (WGS) entry which is preliminary data.</text>
</comment>
<dbReference type="AlphaFoldDB" id="A0AAV7VU48"/>
<organism evidence="2 3">
    <name type="scientific">Pleurodeles waltl</name>
    <name type="common">Iberian ribbed newt</name>
    <dbReference type="NCBI Taxonomy" id="8319"/>
    <lineage>
        <taxon>Eukaryota</taxon>
        <taxon>Metazoa</taxon>
        <taxon>Chordata</taxon>
        <taxon>Craniata</taxon>
        <taxon>Vertebrata</taxon>
        <taxon>Euteleostomi</taxon>
        <taxon>Amphibia</taxon>
        <taxon>Batrachia</taxon>
        <taxon>Caudata</taxon>
        <taxon>Salamandroidea</taxon>
        <taxon>Salamandridae</taxon>
        <taxon>Pleurodelinae</taxon>
        <taxon>Pleurodeles</taxon>
    </lineage>
</organism>
<sequence>MSEDVRSWSRNILGPVVTEERQEWKEQEDEEAGNTETAGRTSVIAEQSGAEEPQRRTEDRWPGEPTLEPPRFRRSVAFPGTETGTGKGAGKGGGRIKAGPCGHCDAKPAAMFLIREVIPAGEFEKG</sequence>
<evidence type="ECO:0000313" key="2">
    <source>
        <dbReference type="EMBL" id="KAJ1203550.1"/>
    </source>
</evidence>
<evidence type="ECO:0000256" key="1">
    <source>
        <dbReference type="SAM" id="MobiDB-lite"/>
    </source>
</evidence>
<feature type="region of interest" description="Disordered" evidence="1">
    <location>
        <begin position="1"/>
        <end position="98"/>
    </location>
</feature>
<proteinExistence type="predicted"/>